<accession>F2L746</accession>
<gene>
    <name evidence="2" type="ORF">Psed_6956</name>
</gene>
<keyword evidence="2" id="KW-0614">Plasmid</keyword>
<feature type="region of interest" description="Disordered" evidence="1">
    <location>
        <begin position="1"/>
        <end position="39"/>
    </location>
</feature>
<dbReference type="AlphaFoldDB" id="F2L746"/>
<geneLocation type="plasmid" evidence="2">
    <name>pPSED02</name>
</geneLocation>
<feature type="compositionally biased region" description="Basic residues" evidence="1">
    <location>
        <begin position="67"/>
        <end position="78"/>
    </location>
</feature>
<feature type="compositionally biased region" description="Low complexity" evidence="1">
    <location>
        <begin position="21"/>
        <end position="39"/>
    </location>
</feature>
<evidence type="ECO:0000313" key="2">
    <source>
        <dbReference type="EMBL" id="AEA29019.1"/>
    </source>
</evidence>
<proteinExistence type="predicted"/>
<sequence length="215" mass="22974">MGRSAEPAPAEPVGKERGEGPVRVARTAAPPPAAQAALGLGPASASVPVLVAGRAWSERARSLAWARTRRPGGPRLGHRPAVETTMGEGRRHGRGARYRGDSRPGHLRRGLAHNSRGPEASPGRADDWRESVRSRCSIALLTTVASIRRARLYHVIRLDPSRRRCLVEASKHGTTVPMTLSVRYTVMHDHDCGPPAGAYACPDSTRARARTDGGG</sequence>
<organism evidence="2">
    <name type="scientific">Pseudonocardia dioxanivorans (strain ATCC 55486 / DSM 44775 / JCM 13855 / CB1190)</name>
    <dbReference type="NCBI Taxonomy" id="675635"/>
    <lineage>
        <taxon>Bacteria</taxon>
        <taxon>Bacillati</taxon>
        <taxon>Actinomycetota</taxon>
        <taxon>Actinomycetes</taxon>
        <taxon>Pseudonocardiales</taxon>
        <taxon>Pseudonocardiaceae</taxon>
        <taxon>Pseudonocardia</taxon>
    </lineage>
</organism>
<protein>
    <submittedName>
        <fullName evidence="2">Uncharacterized protein</fullName>
    </submittedName>
</protein>
<dbReference type="EMBL" id="CP002597">
    <property type="protein sequence ID" value="AEA29019.1"/>
    <property type="molecule type" value="Genomic_DNA"/>
</dbReference>
<feature type="region of interest" description="Disordered" evidence="1">
    <location>
        <begin position="67"/>
        <end position="128"/>
    </location>
</feature>
<evidence type="ECO:0000256" key="1">
    <source>
        <dbReference type="SAM" id="MobiDB-lite"/>
    </source>
</evidence>
<name>F2L746_PSEUX</name>
<reference evidence="2" key="1">
    <citation type="journal article" date="2011" name="J. Bacteriol.">
        <title>Genome sequence of the 1,4-dioxane-degrading Pseudonocardia dioxanivorans strain CB1190.</title>
        <authorList>
            <person name="Sales C.M."/>
            <person name="Mahendra S."/>
            <person name="Grostern A."/>
            <person name="Parales R.E."/>
            <person name="Goodwin L.A."/>
            <person name="Woyke T."/>
            <person name="Nolan M."/>
            <person name="Lapidus A."/>
            <person name="Chertkov O."/>
            <person name="Ovchinnikova G."/>
            <person name="Sczyrba A."/>
            <person name="Alvarez-Cohen L."/>
        </authorList>
    </citation>
    <scope>NUCLEOTIDE SEQUENCE</scope>
    <source>
        <strain evidence="2">CB1190</strain>
        <plasmid evidence="2">pPSED02</plasmid>
    </source>
</reference>